<keyword evidence="3" id="KW-1185">Reference proteome</keyword>
<proteinExistence type="predicted"/>
<evidence type="ECO:0000313" key="3">
    <source>
        <dbReference type="Proteomes" id="UP000196239"/>
    </source>
</evidence>
<name>A0A128A2U5_9ARCH</name>
<evidence type="ECO:0000256" key="1">
    <source>
        <dbReference type="SAM" id="MobiDB-lite"/>
    </source>
</evidence>
<dbReference type="Proteomes" id="UP000196239">
    <property type="component" value="Chromosome 1"/>
</dbReference>
<accession>A0A128A2U5</accession>
<reference evidence="3" key="1">
    <citation type="submission" date="2015-10" db="EMBL/GenBank/DDBJ databases">
        <authorList>
            <person name="Lehtovirta-Morley L.E."/>
            <person name="Vieille C."/>
        </authorList>
    </citation>
    <scope>NUCLEOTIDE SEQUENCE [LARGE SCALE GENOMIC DNA]</scope>
</reference>
<evidence type="ECO:0000313" key="2">
    <source>
        <dbReference type="EMBL" id="CUR51652.1"/>
    </source>
</evidence>
<organism evidence="2 3">
    <name type="scientific">Nitrosotalea devaniterrae</name>
    <dbReference type="NCBI Taxonomy" id="1078905"/>
    <lineage>
        <taxon>Archaea</taxon>
        <taxon>Nitrososphaerota</taxon>
        <taxon>Nitrososphaeria</taxon>
        <taxon>Nitrosotaleales</taxon>
        <taxon>Nitrosotaleaceae</taxon>
        <taxon>Nitrosotalea</taxon>
    </lineage>
</organism>
<protein>
    <submittedName>
        <fullName evidence="2">Uncharacterized protein</fullName>
    </submittedName>
</protein>
<gene>
    <name evidence="2" type="ORF">NDEV_0887</name>
</gene>
<dbReference type="EMBL" id="LN890280">
    <property type="protein sequence ID" value="CUR51652.1"/>
    <property type="molecule type" value="Genomic_DNA"/>
</dbReference>
<dbReference type="AlphaFoldDB" id="A0A128A2U5"/>
<dbReference type="KEGG" id="ndv:NDEV_0887"/>
<sequence>MTDEITESSGNYGHAGNEWGSKDDSEKIEWEEHYGRRNGKWRKKVDEHDEGIDVAIGDKT</sequence>
<feature type="compositionally biased region" description="Basic and acidic residues" evidence="1">
    <location>
        <begin position="20"/>
        <end position="35"/>
    </location>
</feature>
<feature type="region of interest" description="Disordered" evidence="1">
    <location>
        <begin position="1"/>
        <end position="60"/>
    </location>
</feature>